<dbReference type="AlphaFoldDB" id="A0A0C3HDW6"/>
<dbReference type="HOGENOM" id="CLU_871843_0_0_1"/>
<dbReference type="Gene3D" id="3.30.420.10">
    <property type="entry name" value="Ribonuclease H-like superfamily/Ribonuclease H"/>
    <property type="match status" value="1"/>
</dbReference>
<dbReference type="OrthoDB" id="3562630at2759"/>
<evidence type="ECO:0000313" key="1">
    <source>
        <dbReference type="EMBL" id="KIN01395.1"/>
    </source>
</evidence>
<proteinExistence type="predicted"/>
<reference evidence="1 2" key="1">
    <citation type="submission" date="2014-04" db="EMBL/GenBank/DDBJ databases">
        <authorList>
            <consortium name="DOE Joint Genome Institute"/>
            <person name="Kuo A."/>
            <person name="Martino E."/>
            <person name="Perotto S."/>
            <person name="Kohler A."/>
            <person name="Nagy L.G."/>
            <person name="Floudas D."/>
            <person name="Copeland A."/>
            <person name="Barry K.W."/>
            <person name="Cichocki N."/>
            <person name="Veneault-Fourrey C."/>
            <person name="LaButti K."/>
            <person name="Lindquist E.A."/>
            <person name="Lipzen A."/>
            <person name="Lundell T."/>
            <person name="Morin E."/>
            <person name="Murat C."/>
            <person name="Sun H."/>
            <person name="Tunlid A."/>
            <person name="Henrissat B."/>
            <person name="Grigoriev I.V."/>
            <person name="Hibbett D.S."/>
            <person name="Martin F."/>
            <person name="Nordberg H.P."/>
            <person name="Cantor M.N."/>
            <person name="Hua S.X."/>
        </authorList>
    </citation>
    <scope>NUCLEOTIDE SEQUENCE [LARGE SCALE GENOMIC DNA]</scope>
    <source>
        <strain evidence="1 2">Zn</strain>
    </source>
</reference>
<dbReference type="InterPro" id="IPR036397">
    <property type="entry name" value="RNaseH_sf"/>
</dbReference>
<organism evidence="1 2">
    <name type="scientific">Oidiodendron maius (strain Zn)</name>
    <dbReference type="NCBI Taxonomy" id="913774"/>
    <lineage>
        <taxon>Eukaryota</taxon>
        <taxon>Fungi</taxon>
        <taxon>Dikarya</taxon>
        <taxon>Ascomycota</taxon>
        <taxon>Pezizomycotina</taxon>
        <taxon>Leotiomycetes</taxon>
        <taxon>Leotiomycetes incertae sedis</taxon>
        <taxon>Myxotrichaceae</taxon>
        <taxon>Oidiodendron</taxon>
    </lineage>
</organism>
<dbReference type="InParanoid" id="A0A0C3HDW6"/>
<reference evidence="2" key="2">
    <citation type="submission" date="2015-01" db="EMBL/GenBank/DDBJ databases">
        <title>Evolutionary Origins and Diversification of the Mycorrhizal Mutualists.</title>
        <authorList>
            <consortium name="DOE Joint Genome Institute"/>
            <consortium name="Mycorrhizal Genomics Consortium"/>
            <person name="Kohler A."/>
            <person name="Kuo A."/>
            <person name="Nagy L.G."/>
            <person name="Floudas D."/>
            <person name="Copeland A."/>
            <person name="Barry K.W."/>
            <person name="Cichocki N."/>
            <person name="Veneault-Fourrey C."/>
            <person name="LaButti K."/>
            <person name="Lindquist E.A."/>
            <person name="Lipzen A."/>
            <person name="Lundell T."/>
            <person name="Morin E."/>
            <person name="Murat C."/>
            <person name="Riley R."/>
            <person name="Ohm R."/>
            <person name="Sun H."/>
            <person name="Tunlid A."/>
            <person name="Henrissat B."/>
            <person name="Grigoriev I.V."/>
            <person name="Hibbett D.S."/>
            <person name="Martin F."/>
        </authorList>
    </citation>
    <scope>NUCLEOTIDE SEQUENCE [LARGE SCALE GENOMIC DNA]</scope>
    <source>
        <strain evidence="2">Zn</strain>
    </source>
</reference>
<protein>
    <submittedName>
        <fullName evidence="1">Uncharacterized protein</fullName>
    </submittedName>
</protein>
<accession>A0A0C3HDW6</accession>
<dbReference type="Proteomes" id="UP000054321">
    <property type="component" value="Unassembled WGS sequence"/>
</dbReference>
<dbReference type="EMBL" id="KN832876">
    <property type="protein sequence ID" value="KIN01395.1"/>
    <property type="molecule type" value="Genomic_DNA"/>
</dbReference>
<keyword evidence="2" id="KW-1185">Reference proteome</keyword>
<dbReference type="STRING" id="913774.A0A0C3HDW6"/>
<gene>
    <name evidence="1" type="ORF">OIDMADRAFT_145468</name>
</gene>
<evidence type="ECO:0000313" key="2">
    <source>
        <dbReference type="Proteomes" id="UP000054321"/>
    </source>
</evidence>
<dbReference type="GO" id="GO:0003676">
    <property type="term" value="F:nucleic acid binding"/>
    <property type="evidence" value="ECO:0007669"/>
    <property type="project" value="InterPro"/>
</dbReference>
<name>A0A0C3HDW6_OIDMZ</name>
<sequence>MAPIRTRRSCARHFMPPCELTCSDGQIKTLQRCAILTARLLAQELNIQIPQPLLYSLTGVPPCNQSRILASKQVRTLHNQVDKGPDPRGRKRALKRSDTAAIADYLDDSNTLLDKKGAPWHDIAEQAGIKLPCTTHFKPLGLRLVNTQSIQRACKEDKGIINAICEEEKELTDAQATVCLDWIDIQLTIRPHSNHWKDVAFCNEFHFGVGPQLTKRIKRKRGSIHRYKPKNIHCKKVISKDIKAKAREEKHLKLVNIFVIIGWDYRKIIPYKVPNKVGKMTSKVYTEEILPSILQDLKDQGLTLCQDADLAHDSKETKA</sequence>